<dbReference type="GO" id="GO:0003677">
    <property type="term" value="F:DNA binding"/>
    <property type="evidence" value="ECO:0007669"/>
    <property type="project" value="InterPro"/>
</dbReference>
<dbReference type="InterPro" id="IPR003959">
    <property type="entry name" value="ATPase_AAA_core"/>
</dbReference>
<dbReference type="Pfam" id="PF08542">
    <property type="entry name" value="Rep_fac_C"/>
    <property type="match status" value="1"/>
</dbReference>
<dbReference type="GO" id="GO:0006281">
    <property type="term" value="P:DNA repair"/>
    <property type="evidence" value="ECO:0007669"/>
    <property type="project" value="TreeGrafter"/>
</dbReference>
<dbReference type="STRING" id="299467.A0A443SHX9"/>
<evidence type="ECO:0000259" key="5">
    <source>
        <dbReference type="SMART" id="SM00382"/>
    </source>
</evidence>
<dbReference type="GO" id="GO:0005634">
    <property type="term" value="C:nucleus"/>
    <property type="evidence" value="ECO:0007669"/>
    <property type="project" value="TreeGrafter"/>
</dbReference>
<keyword evidence="3" id="KW-0547">Nucleotide-binding</keyword>
<dbReference type="InterPro" id="IPR027417">
    <property type="entry name" value="P-loop_NTPase"/>
</dbReference>
<dbReference type="CDD" id="cd18140">
    <property type="entry name" value="HLD_clamp_RFC"/>
    <property type="match status" value="1"/>
</dbReference>
<dbReference type="EMBL" id="NCKV01002239">
    <property type="protein sequence ID" value="RWS27127.1"/>
    <property type="molecule type" value="Genomic_DNA"/>
</dbReference>
<keyword evidence="7" id="KW-1185">Reference proteome</keyword>
<dbReference type="SMART" id="SM00382">
    <property type="entry name" value="AAA"/>
    <property type="match status" value="1"/>
</dbReference>
<organism evidence="6 7">
    <name type="scientific">Leptotrombidium deliense</name>
    <dbReference type="NCBI Taxonomy" id="299467"/>
    <lineage>
        <taxon>Eukaryota</taxon>
        <taxon>Metazoa</taxon>
        <taxon>Ecdysozoa</taxon>
        <taxon>Arthropoda</taxon>
        <taxon>Chelicerata</taxon>
        <taxon>Arachnida</taxon>
        <taxon>Acari</taxon>
        <taxon>Acariformes</taxon>
        <taxon>Trombidiformes</taxon>
        <taxon>Prostigmata</taxon>
        <taxon>Anystina</taxon>
        <taxon>Parasitengona</taxon>
        <taxon>Trombiculoidea</taxon>
        <taxon>Trombiculidae</taxon>
        <taxon>Leptotrombidium</taxon>
    </lineage>
</organism>
<dbReference type="SUPFAM" id="SSF48019">
    <property type="entry name" value="post-AAA+ oligomerization domain-like"/>
    <property type="match status" value="1"/>
</dbReference>
<name>A0A443SHX9_9ACAR</name>
<dbReference type="Gene3D" id="1.20.272.10">
    <property type="match status" value="1"/>
</dbReference>
<dbReference type="InterPro" id="IPR003593">
    <property type="entry name" value="AAA+_ATPase"/>
</dbReference>
<dbReference type="VEuPathDB" id="VectorBase:LDEU004912"/>
<comment type="similarity">
    <text evidence="1">Belongs to the activator 1 small subunits family.</text>
</comment>
<dbReference type="InterPro" id="IPR013748">
    <property type="entry name" value="Rep_factorC_C"/>
</dbReference>
<comment type="caution">
    <text evidence="6">The sequence shown here is derived from an EMBL/GenBank/DDBJ whole genome shotgun (WGS) entry which is preliminary data.</text>
</comment>
<dbReference type="AlphaFoldDB" id="A0A443SHX9"/>
<evidence type="ECO:0000313" key="6">
    <source>
        <dbReference type="EMBL" id="RWS27127.1"/>
    </source>
</evidence>
<dbReference type="Gene3D" id="3.40.50.300">
    <property type="entry name" value="P-loop containing nucleotide triphosphate hydrolases"/>
    <property type="match status" value="1"/>
</dbReference>
<reference evidence="6 7" key="1">
    <citation type="journal article" date="2018" name="Gigascience">
        <title>Genomes of trombidid mites reveal novel predicted allergens and laterally-transferred genes associated with secondary metabolism.</title>
        <authorList>
            <person name="Dong X."/>
            <person name="Chaisiri K."/>
            <person name="Xia D."/>
            <person name="Armstrong S.D."/>
            <person name="Fang Y."/>
            <person name="Donnelly M.J."/>
            <person name="Kadowaki T."/>
            <person name="McGarry J.W."/>
            <person name="Darby A.C."/>
            <person name="Makepeace B.L."/>
        </authorList>
    </citation>
    <scope>NUCLEOTIDE SEQUENCE [LARGE SCALE GENOMIC DNA]</scope>
    <source>
        <strain evidence="6">UoL-UT</strain>
    </source>
</reference>
<dbReference type="GO" id="GO:0006261">
    <property type="term" value="P:DNA-templated DNA replication"/>
    <property type="evidence" value="ECO:0007669"/>
    <property type="project" value="TreeGrafter"/>
</dbReference>
<dbReference type="InterPro" id="IPR047854">
    <property type="entry name" value="RFC_lid"/>
</dbReference>
<dbReference type="GO" id="GO:0005663">
    <property type="term" value="C:DNA replication factor C complex"/>
    <property type="evidence" value="ECO:0007669"/>
    <property type="project" value="TreeGrafter"/>
</dbReference>
<evidence type="ECO:0000256" key="4">
    <source>
        <dbReference type="ARBA" id="ARBA00022840"/>
    </source>
</evidence>
<protein>
    <submittedName>
        <fullName evidence="6">Replication factor C subunit 4-like isoform X1</fullName>
    </submittedName>
</protein>
<proteinExistence type="inferred from homology"/>
<gene>
    <name evidence="6" type="ORF">B4U80_02264</name>
</gene>
<dbReference type="SUPFAM" id="SSF52540">
    <property type="entry name" value="P-loop containing nucleoside triphosphate hydrolases"/>
    <property type="match status" value="1"/>
</dbReference>
<dbReference type="GO" id="GO:0016887">
    <property type="term" value="F:ATP hydrolysis activity"/>
    <property type="evidence" value="ECO:0007669"/>
    <property type="project" value="InterPro"/>
</dbReference>
<dbReference type="PANTHER" id="PTHR11669">
    <property type="entry name" value="REPLICATION FACTOR C / DNA POLYMERASE III GAMMA-TAU SUBUNIT"/>
    <property type="match status" value="1"/>
</dbReference>
<accession>A0A443SHX9</accession>
<dbReference type="CDD" id="cd00009">
    <property type="entry name" value="AAA"/>
    <property type="match status" value="1"/>
</dbReference>
<dbReference type="GO" id="GO:0003689">
    <property type="term" value="F:DNA clamp loader activity"/>
    <property type="evidence" value="ECO:0007669"/>
    <property type="project" value="TreeGrafter"/>
</dbReference>
<dbReference type="Pfam" id="PF21960">
    <property type="entry name" value="RCF1-5-like_lid"/>
    <property type="match status" value="1"/>
</dbReference>
<dbReference type="OrthoDB" id="10249205at2759"/>
<keyword evidence="2" id="KW-0235">DNA replication</keyword>
<dbReference type="Gene3D" id="1.10.8.60">
    <property type="match status" value="1"/>
</dbReference>
<dbReference type="Proteomes" id="UP000288716">
    <property type="component" value="Unassembled WGS sequence"/>
</dbReference>
<dbReference type="Pfam" id="PF00004">
    <property type="entry name" value="AAA"/>
    <property type="match status" value="1"/>
</dbReference>
<dbReference type="PANTHER" id="PTHR11669:SF20">
    <property type="entry name" value="REPLICATION FACTOR C SUBUNIT 4"/>
    <property type="match status" value="1"/>
</dbReference>
<evidence type="ECO:0000256" key="1">
    <source>
        <dbReference type="ARBA" id="ARBA00005378"/>
    </source>
</evidence>
<dbReference type="InterPro" id="IPR008921">
    <property type="entry name" value="DNA_pol3_clamp-load_cplx_C"/>
</dbReference>
<feature type="domain" description="AAA+ ATPase" evidence="5">
    <location>
        <begin position="63"/>
        <end position="197"/>
    </location>
</feature>
<dbReference type="NCBIfam" id="NF001679">
    <property type="entry name" value="PRK00440.1"/>
    <property type="match status" value="1"/>
</dbReference>
<evidence type="ECO:0000313" key="7">
    <source>
        <dbReference type="Proteomes" id="UP000288716"/>
    </source>
</evidence>
<evidence type="ECO:0000256" key="3">
    <source>
        <dbReference type="ARBA" id="ARBA00022741"/>
    </source>
</evidence>
<dbReference type="GO" id="GO:0005524">
    <property type="term" value="F:ATP binding"/>
    <property type="evidence" value="ECO:0007669"/>
    <property type="project" value="UniProtKB-KW"/>
</dbReference>
<keyword evidence="4" id="KW-0067">ATP-binding</keyword>
<dbReference type="InterPro" id="IPR050238">
    <property type="entry name" value="DNA_Rep/Repair_Clamp_Loader"/>
</dbReference>
<evidence type="ECO:0000256" key="2">
    <source>
        <dbReference type="ARBA" id="ARBA00022705"/>
    </source>
</evidence>
<sequence length="355" mass="40217">MSQFFEAFIKNPQKKDVNEEAMEVIEIKSVTPWVEKYRPKKIDEVVYQHEVVSVLRKCLEGHDFPNLLFYGPPGTGKTSTILALAREMFGSLFSERVLELNASDERGIQVVREKIKKFAQQAVGGKRKDGTTCPPFKLVVLDEADSMTKDAQSALRRTMEKDSSTTRFCIICNYISRIIEPIASRCTKFRFKALKTELLVTKLQSICEAENVMTDDLTLEEIVNISEGDMRKAITSLQTAFRYNGSDHQLTVEDIYEISGLIPFPLIENVISACKELSYDKLESSIMELVHQGFAANRFLNQLHDWTISDKSRLQDKQKSAVCEAIAVSEHQLLNGASETLQMLNVGSILLKQFQ</sequence>
<dbReference type="FunFam" id="3.40.50.300:FF:000129">
    <property type="entry name" value="Replication factor C subunit 5"/>
    <property type="match status" value="1"/>
</dbReference>